<organism evidence="8 9">
    <name type="scientific">Candidatus Methylumidiphilus alinenensis</name>
    <dbReference type="NCBI Taxonomy" id="2202197"/>
    <lineage>
        <taxon>Bacteria</taxon>
        <taxon>Pseudomonadati</taxon>
        <taxon>Pseudomonadota</taxon>
        <taxon>Gammaproteobacteria</taxon>
        <taxon>Methylococcales</taxon>
        <taxon>Candidatus Methylumidiphilus</taxon>
    </lineage>
</organism>
<dbReference type="GO" id="GO:0004335">
    <property type="term" value="F:galactokinase activity"/>
    <property type="evidence" value="ECO:0007669"/>
    <property type="project" value="InterPro"/>
</dbReference>
<dbReference type="Gene3D" id="3.30.70.890">
    <property type="entry name" value="GHMP kinase, C-terminal domain"/>
    <property type="match status" value="1"/>
</dbReference>
<dbReference type="InterPro" id="IPR020568">
    <property type="entry name" value="Ribosomal_Su5_D2-typ_SF"/>
</dbReference>
<dbReference type="GO" id="GO:0005524">
    <property type="term" value="F:ATP binding"/>
    <property type="evidence" value="ECO:0007669"/>
    <property type="project" value="UniProtKB-KW"/>
</dbReference>
<feature type="domain" description="Galactokinase N-terminal" evidence="7">
    <location>
        <begin position="21"/>
        <end position="71"/>
    </location>
</feature>
<protein>
    <submittedName>
        <fullName evidence="8">Galactokinase</fullName>
    </submittedName>
</protein>
<dbReference type="AlphaFoldDB" id="A0A2W4QXM3"/>
<dbReference type="InterPro" id="IPR000705">
    <property type="entry name" value="Galactokinase"/>
</dbReference>
<dbReference type="GO" id="GO:0006012">
    <property type="term" value="P:galactose metabolic process"/>
    <property type="evidence" value="ECO:0007669"/>
    <property type="project" value="InterPro"/>
</dbReference>
<keyword evidence="3" id="KW-0547">Nucleotide-binding</keyword>
<gene>
    <name evidence="8" type="ORF">DM484_16190</name>
</gene>
<keyword evidence="4 8" id="KW-0418">Kinase</keyword>
<evidence type="ECO:0000259" key="6">
    <source>
        <dbReference type="Pfam" id="PF00288"/>
    </source>
</evidence>
<evidence type="ECO:0000256" key="2">
    <source>
        <dbReference type="ARBA" id="ARBA00022679"/>
    </source>
</evidence>
<dbReference type="SUPFAM" id="SSF54211">
    <property type="entry name" value="Ribosomal protein S5 domain 2-like"/>
    <property type="match status" value="1"/>
</dbReference>
<dbReference type="InterPro" id="IPR019539">
    <property type="entry name" value="GalKase_N"/>
</dbReference>
<dbReference type="PRINTS" id="PR00959">
    <property type="entry name" value="MEVGALKINASE"/>
</dbReference>
<evidence type="ECO:0000313" key="8">
    <source>
        <dbReference type="EMBL" id="PZN76592.1"/>
    </source>
</evidence>
<dbReference type="InterPro" id="IPR006203">
    <property type="entry name" value="GHMP_knse_ATP-bd_CS"/>
</dbReference>
<name>A0A2W4QXM3_9GAMM</name>
<reference evidence="8 9" key="1">
    <citation type="journal article" date="2018" name="Aquat. Microb. Ecol.">
        <title>Gammaproteobacterial methanotrophs dominate.</title>
        <authorList>
            <person name="Rissanen A.J."/>
            <person name="Saarenheimo J."/>
            <person name="Tiirola M."/>
            <person name="Peura S."/>
            <person name="Aalto S.L."/>
            <person name="Karvinen A."/>
            <person name="Nykanen H."/>
        </authorList>
    </citation>
    <scope>NUCLEOTIDE SEQUENCE [LARGE SCALE GENOMIC DNA]</scope>
    <source>
        <strain evidence="8">AMbin10</strain>
    </source>
</reference>
<dbReference type="GO" id="GO:0005829">
    <property type="term" value="C:cytosol"/>
    <property type="evidence" value="ECO:0007669"/>
    <property type="project" value="TreeGrafter"/>
</dbReference>
<accession>A0A2W4QXM3</accession>
<dbReference type="SUPFAM" id="SSF55060">
    <property type="entry name" value="GHMP Kinase, C-terminal domain"/>
    <property type="match status" value="1"/>
</dbReference>
<comment type="similarity">
    <text evidence="1">Belongs to the GHMP kinase family. GalK subfamily.</text>
</comment>
<dbReference type="InterPro" id="IPR006204">
    <property type="entry name" value="GHMP_kinase_N_dom"/>
</dbReference>
<comment type="caution">
    <text evidence="8">The sequence shown here is derived from an EMBL/GenBank/DDBJ whole genome shotgun (WGS) entry which is preliminary data.</text>
</comment>
<evidence type="ECO:0000259" key="7">
    <source>
        <dbReference type="Pfam" id="PF10509"/>
    </source>
</evidence>
<dbReference type="PANTHER" id="PTHR10457:SF7">
    <property type="entry name" value="GALACTOKINASE-RELATED"/>
    <property type="match status" value="1"/>
</dbReference>
<evidence type="ECO:0000256" key="5">
    <source>
        <dbReference type="ARBA" id="ARBA00022840"/>
    </source>
</evidence>
<dbReference type="InterPro" id="IPR006206">
    <property type="entry name" value="Mevalonate/galactokinase"/>
</dbReference>
<dbReference type="EMBL" id="QJPH01000357">
    <property type="protein sequence ID" value="PZN76592.1"/>
    <property type="molecule type" value="Genomic_DNA"/>
</dbReference>
<dbReference type="PANTHER" id="PTHR10457">
    <property type="entry name" value="MEVALONATE KINASE/GALACTOKINASE"/>
    <property type="match status" value="1"/>
</dbReference>
<proteinExistence type="inferred from homology"/>
<feature type="domain" description="GHMP kinase N-terminal" evidence="6">
    <location>
        <begin position="109"/>
        <end position="195"/>
    </location>
</feature>
<dbReference type="InterPro" id="IPR036554">
    <property type="entry name" value="GHMP_kinase_C_sf"/>
</dbReference>
<dbReference type="Proteomes" id="UP000249396">
    <property type="component" value="Unassembled WGS sequence"/>
</dbReference>
<dbReference type="Gene3D" id="3.30.230.10">
    <property type="match status" value="1"/>
</dbReference>
<keyword evidence="2" id="KW-0808">Transferase</keyword>
<dbReference type="PROSITE" id="PS00627">
    <property type="entry name" value="GHMP_KINASES_ATP"/>
    <property type="match status" value="1"/>
</dbReference>
<evidence type="ECO:0000313" key="9">
    <source>
        <dbReference type="Proteomes" id="UP000249396"/>
    </source>
</evidence>
<evidence type="ECO:0000256" key="3">
    <source>
        <dbReference type="ARBA" id="ARBA00022741"/>
    </source>
</evidence>
<keyword evidence="5" id="KW-0067">ATP-binding</keyword>
<dbReference type="Pfam" id="PF00288">
    <property type="entry name" value="GHMP_kinases_N"/>
    <property type="match status" value="1"/>
</dbReference>
<dbReference type="PRINTS" id="PR00473">
    <property type="entry name" value="GALCTOKINASE"/>
</dbReference>
<sequence length="407" mass="44343">MQRNGIAMNANRKAVFMCLEKRFREAYGNSRGLRFFTAPGRTELAGNHTDHNNGKVLAAAIDLELVAAVQPCEGVIELLSTGWEQPFKVQLDDLGPNRAETGRPVALLRGVAAGFQKRGHRIGGFRACVESSVPQGSGLSSSAAFEILAGNILNTLYNDGQVDPVQLAVIGQEAENNYYGKPCGLMDQISCSLGGIVNIDFLHPSHPQIRQLTLDWEAKGWALCIVDTKSRHGDLTSDYSAIRSEMNLVAQCFGHEVLRNVEQDQFWTGIAGLRTRVGDRALLRAIHFFEENQRVDDMVNAIETGDFDTYLNLVNTSGHSSAEFLQNVVPTGAVKDQAILLGLALTRKFMKGEGACRVHGGGFAGTIQAYVPLQVLPKYAKTIAAVFGPDSIHTLTVRTERVGETFL</sequence>
<evidence type="ECO:0000256" key="4">
    <source>
        <dbReference type="ARBA" id="ARBA00022777"/>
    </source>
</evidence>
<dbReference type="PIRSF" id="PIRSF000530">
    <property type="entry name" value="Galactokinase"/>
    <property type="match status" value="1"/>
</dbReference>
<dbReference type="InterPro" id="IPR014721">
    <property type="entry name" value="Ribsml_uS5_D2-typ_fold_subgr"/>
</dbReference>
<dbReference type="Pfam" id="PF10509">
    <property type="entry name" value="GalKase_gal_bdg"/>
    <property type="match status" value="1"/>
</dbReference>
<evidence type="ECO:0000256" key="1">
    <source>
        <dbReference type="ARBA" id="ARBA00006566"/>
    </source>
</evidence>